<feature type="region of interest" description="Disordered" evidence="17">
    <location>
        <begin position="146"/>
        <end position="193"/>
    </location>
</feature>
<keyword evidence="9" id="KW-0333">Golgi apparatus</keyword>
<dbReference type="PANTHER" id="PTHR45941:SF4">
    <property type="entry name" value="ST6 N-ACETYLGALACTOSAMINIDE ALPHA-2,6-SIALYLTRANSFERASE 2"/>
    <property type="match status" value="1"/>
</dbReference>
<keyword evidence="4" id="KW-0328">Glycosyltransferase</keyword>
<sequence length="193" mass="21402">MRLVVIPDDARDYAMVHDVITHSPGHSQWLSALLGANATARSFKLLHPDFVRYLRNRLLPSRALSTNARWVYRPSTAAVQLLLALHTCDEVSAYGYATRGYARHPARLLHETALSRLVLYVRHDARIEARLWQRLQREGLLRIHTGGPRGAHAGITRGSQGVHKGPTRGSQGVHKGPTRGTTWGPHGVHVGTT</sequence>
<evidence type="ECO:0000256" key="10">
    <source>
        <dbReference type="ARBA" id="ARBA00023136"/>
    </source>
</evidence>
<reference evidence="19" key="1">
    <citation type="submission" date="2025-08" db="UniProtKB">
        <authorList>
            <consortium name="RefSeq"/>
        </authorList>
    </citation>
    <scope>IDENTIFICATION</scope>
    <source>
        <tissue evidence="19">Sperm</tissue>
    </source>
</reference>
<dbReference type="EC" id="2.4.3.3" evidence="14"/>
<evidence type="ECO:0000256" key="2">
    <source>
        <dbReference type="ARBA" id="ARBA00004922"/>
    </source>
</evidence>
<keyword evidence="8" id="KW-1133">Transmembrane helix</keyword>
<evidence type="ECO:0000256" key="4">
    <source>
        <dbReference type="ARBA" id="ARBA00022676"/>
    </source>
</evidence>
<protein>
    <recommendedName>
        <fullName evidence="14">alpha-N-acetylgalactosaminide alpha-2,6-sialyltransferase</fullName>
        <ecNumber evidence="14">2.4.3.3</ecNumber>
    </recommendedName>
</protein>
<evidence type="ECO:0000256" key="1">
    <source>
        <dbReference type="ARBA" id="ARBA00004323"/>
    </source>
</evidence>
<comment type="catalytic activity">
    <reaction evidence="16">
        <text>a 3-O-[N-acetyl-alpha-D-galactosaminyl]-L-threonyl-[protein] + CMP-N-acetyl-beta-neuraminate = a 3-O-[N-acetyl-alpha-neuraminosyl-(2-&gt;6)-N-acetyl-alpha-D-galactosaminyl]-L-threonyl-[protein] + CMP + H(+)</text>
        <dbReference type="Rhea" id="RHEA:81643"/>
        <dbReference type="Rhea" id="RHEA-COMP:11689"/>
        <dbReference type="Rhea" id="RHEA-COMP:19720"/>
        <dbReference type="ChEBI" id="CHEBI:15378"/>
        <dbReference type="ChEBI" id="CHEBI:57812"/>
        <dbReference type="ChEBI" id="CHEBI:60377"/>
        <dbReference type="ChEBI" id="CHEBI:87075"/>
        <dbReference type="ChEBI" id="CHEBI:231970"/>
    </reaction>
    <physiologicalReaction direction="left-to-right" evidence="16">
        <dbReference type="Rhea" id="RHEA:81644"/>
    </physiologicalReaction>
</comment>
<evidence type="ECO:0000256" key="13">
    <source>
        <dbReference type="ARBA" id="ARBA00036348"/>
    </source>
</evidence>
<keyword evidence="11" id="KW-1015">Disulfide bond</keyword>
<dbReference type="GO" id="GO:0001665">
    <property type="term" value="F:alpha-N-acetylgalactosaminide alpha-2,6-sialyltransferase activity"/>
    <property type="evidence" value="ECO:0007669"/>
    <property type="project" value="UniProtKB-EC"/>
</dbReference>
<evidence type="ECO:0000313" key="18">
    <source>
        <dbReference type="Proteomes" id="UP001318040"/>
    </source>
</evidence>
<dbReference type="Pfam" id="PF00777">
    <property type="entry name" value="Glyco_transf_29"/>
    <property type="match status" value="1"/>
</dbReference>
<evidence type="ECO:0000256" key="5">
    <source>
        <dbReference type="ARBA" id="ARBA00022679"/>
    </source>
</evidence>
<comment type="subcellular location">
    <subcellularLocation>
        <location evidence="1">Golgi apparatus membrane</location>
        <topology evidence="1">Single-pass type II membrane protein</topology>
    </subcellularLocation>
</comment>
<evidence type="ECO:0000256" key="8">
    <source>
        <dbReference type="ARBA" id="ARBA00022989"/>
    </source>
</evidence>
<dbReference type="RefSeq" id="XP_032832031.1">
    <property type="nucleotide sequence ID" value="XM_032976140.1"/>
</dbReference>
<name>A0AAJ7U8X7_PETMA</name>
<evidence type="ECO:0000256" key="15">
    <source>
        <dbReference type="ARBA" id="ARBA00050664"/>
    </source>
</evidence>
<keyword evidence="12" id="KW-0325">Glycoprotein</keyword>
<dbReference type="AlphaFoldDB" id="A0AAJ7U8X7"/>
<evidence type="ECO:0000256" key="16">
    <source>
        <dbReference type="ARBA" id="ARBA00052285"/>
    </source>
</evidence>
<dbReference type="Proteomes" id="UP001318040">
    <property type="component" value="Chromosome 58"/>
</dbReference>
<evidence type="ECO:0000313" key="19">
    <source>
        <dbReference type="RefSeq" id="XP_032832031.1"/>
    </source>
</evidence>
<evidence type="ECO:0000256" key="17">
    <source>
        <dbReference type="SAM" id="MobiDB-lite"/>
    </source>
</evidence>
<keyword evidence="5" id="KW-0808">Transferase</keyword>
<dbReference type="KEGG" id="pmrn:116955130"/>
<keyword evidence="7" id="KW-0735">Signal-anchor</keyword>
<dbReference type="InterPro" id="IPR001675">
    <property type="entry name" value="Glyco_trans_29"/>
</dbReference>
<dbReference type="PANTHER" id="PTHR45941">
    <property type="entry name" value="ALPHA-N-ACETYLGALACTOSAMINIDE ALPHA-2,6-SIALYLTRANSFERASE 2-LIKE-RELATED"/>
    <property type="match status" value="1"/>
</dbReference>
<proteinExistence type="inferred from homology"/>
<comment type="similarity">
    <text evidence="3">Belongs to the glycosyltransferase 29 family.</text>
</comment>
<evidence type="ECO:0000256" key="11">
    <source>
        <dbReference type="ARBA" id="ARBA00023157"/>
    </source>
</evidence>
<comment type="catalytic activity">
    <reaction evidence="15">
        <text>a 3-O-[N-acetyl-alpha-neuraminyl-(2-&gt;3)-beta-D-galactosyl-(1-&gt;3)-N-acetyl-alpha-D-galactosaminyl]-L-threonyl-[protein] + CMP-N-acetyl-beta-neuraminate = a 3-O-{alpha-Neu5Ac-(2-&gt;3)-beta-D-Gal-(1-&gt;3)-[alpha-Neu5Ac-(2-&gt;6)]-alpha-D-GalNAc}-L-threonyl-[protein] + CMP + H(+)</text>
        <dbReference type="Rhea" id="RHEA:81659"/>
        <dbReference type="Rhea" id="RHEA-COMP:14417"/>
        <dbReference type="Rhea" id="RHEA-COMP:16763"/>
        <dbReference type="ChEBI" id="CHEBI:15378"/>
        <dbReference type="ChEBI" id="CHEBI:57812"/>
        <dbReference type="ChEBI" id="CHEBI:60377"/>
        <dbReference type="ChEBI" id="CHEBI:139598"/>
        <dbReference type="ChEBI" id="CHEBI:156398"/>
    </reaction>
    <physiologicalReaction direction="left-to-right" evidence="15">
        <dbReference type="Rhea" id="RHEA:81660"/>
    </physiologicalReaction>
</comment>
<organism evidence="18 19">
    <name type="scientific">Petromyzon marinus</name>
    <name type="common">Sea lamprey</name>
    <dbReference type="NCBI Taxonomy" id="7757"/>
    <lineage>
        <taxon>Eukaryota</taxon>
        <taxon>Metazoa</taxon>
        <taxon>Chordata</taxon>
        <taxon>Craniata</taxon>
        <taxon>Vertebrata</taxon>
        <taxon>Cyclostomata</taxon>
        <taxon>Hyperoartia</taxon>
        <taxon>Petromyzontiformes</taxon>
        <taxon>Petromyzontidae</taxon>
        <taxon>Petromyzon</taxon>
    </lineage>
</organism>
<evidence type="ECO:0000256" key="7">
    <source>
        <dbReference type="ARBA" id="ARBA00022968"/>
    </source>
</evidence>
<comment type="catalytic activity">
    <reaction evidence="13">
        <text>a beta-D-galactosyl-(1-&gt;3)-N-acetyl-alpha-D-galactosaminyl derivative + CMP-N-acetyl-beta-neuraminate = a beta-D-galactosyl-(1-&gt;3)-[N-acetyl-alpha-neuraminyl-(2-&gt;6)]-N-acetyl-alpha-D-galactosaminyl derivative + CMP + H(+)</text>
        <dbReference type="Rhea" id="RHEA:11136"/>
        <dbReference type="ChEBI" id="CHEBI:15378"/>
        <dbReference type="ChEBI" id="CHEBI:57812"/>
        <dbReference type="ChEBI" id="CHEBI:60377"/>
        <dbReference type="ChEBI" id="CHEBI:133470"/>
        <dbReference type="ChEBI" id="CHEBI:140764"/>
        <dbReference type="EC" id="2.4.3.3"/>
    </reaction>
    <physiologicalReaction direction="left-to-right" evidence="13">
        <dbReference type="Rhea" id="RHEA:11137"/>
    </physiologicalReaction>
</comment>
<dbReference type="Gene3D" id="3.90.1480.20">
    <property type="entry name" value="Glycosyl transferase family 29"/>
    <property type="match status" value="1"/>
</dbReference>
<keyword evidence="6" id="KW-0812">Transmembrane</keyword>
<comment type="pathway">
    <text evidence="2">Protein modification; protein glycosylation.</text>
</comment>
<gene>
    <name evidence="19" type="primary">LOC116955130</name>
</gene>
<evidence type="ECO:0000256" key="9">
    <source>
        <dbReference type="ARBA" id="ARBA00023034"/>
    </source>
</evidence>
<evidence type="ECO:0000256" key="6">
    <source>
        <dbReference type="ARBA" id="ARBA00022692"/>
    </source>
</evidence>
<evidence type="ECO:0000256" key="3">
    <source>
        <dbReference type="ARBA" id="ARBA00006003"/>
    </source>
</evidence>
<dbReference type="InterPro" id="IPR038578">
    <property type="entry name" value="GT29-like_sf"/>
</dbReference>
<keyword evidence="18" id="KW-1185">Reference proteome</keyword>
<keyword evidence="10" id="KW-0472">Membrane</keyword>
<accession>A0AAJ7U8X7</accession>
<evidence type="ECO:0000256" key="12">
    <source>
        <dbReference type="ARBA" id="ARBA00023180"/>
    </source>
</evidence>
<evidence type="ECO:0000256" key="14">
    <source>
        <dbReference type="ARBA" id="ARBA00039109"/>
    </source>
</evidence>
<dbReference type="GO" id="GO:0000139">
    <property type="term" value="C:Golgi membrane"/>
    <property type="evidence" value="ECO:0007669"/>
    <property type="project" value="UniProtKB-SubCell"/>
</dbReference>